<evidence type="ECO:0000313" key="2">
    <source>
        <dbReference type="Proteomes" id="UP000828048"/>
    </source>
</evidence>
<evidence type="ECO:0000313" key="1">
    <source>
        <dbReference type="EMBL" id="KAH7854379.1"/>
    </source>
</evidence>
<protein>
    <submittedName>
        <fullName evidence="1">Uncharacterized protein</fullName>
    </submittedName>
</protein>
<organism evidence="1 2">
    <name type="scientific">Vaccinium darrowii</name>
    <dbReference type="NCBI Taxonomy" id="229202"/>
    <lineage>
        <taxon>Eukaryota</taxon>
        <taxon>Viridiplantae</taxon>
        <taxon>Streptophyta</taxon>
        <taxon>Embryophyta</taxon>
        <taxon>Tracheophyta</taxon>
        <taxon>Spermatophyta</taxon>
        <taxon>Magnoliopsida</taxon>
        <taxon>eudicotyledons</taxon>
        <taxon>Gunneridae</taxon>
        <taxon>Pentapetalae</taxon>
        <taxon>asterids</taxon>
        <taxon>Ericales</taxon>
        <taxon>Ericaceae</taxon>
        <taxon>Vaccinioideae</taxon>
        <taxon>Vaccinieae</taxon>
        <taxon>Vaccinium</taxon>
    </lineage>
</organism>
<comment type="caution">
    <text evidence="1">The sequence shown here is derived from an EMBL/GenBank/DDBJ whole genome shotgun (WGS) entry which is preliminary data.</text>
</comment>
<reference evidence="1 2" key="1">
    <citation type="journal article" date="2021" name="Hortic Res">
        <title>High-quality reference genome and annotation aids understanding of berry development for evergreen blueberry (Vaccinium darrowii).</title>
        <authorList>
            <person name="Yu J."/>
            <person name="Hulse-Kemp A.M."/>
            <person name="Babiker E."/>
            <person name="Staton M."/>
        </authorList>
    </citation>
    <scope>NUCLEOTIDE SEQUENCE [LARGE SCALE GENOMIC DNA]</scope>
    <source>
        <strain evidence="2">cv. NJ 8807/NJ 8810</strain>
        <tissue evidence="1">Young leaf</tissue>
    </source>
</reference>
<dbReference type="EMBL" id="CM037161">
    <property type="protein sequence ID" value="KAH7854379.1"/>
    <property type="molecule type" value="Genomic_DNA"/>
</dbReference>
<name>A0ACB7YNH5_9ERIC</name>
<sequence length="95" mass="10876">MRCKFDILLSVAVPARYDGVYRDILMDGFVPPSSSVAPMFPFYEKYSEWDDFGEVINPDDYVIKEEDMDHGSMQVGGDPNGRFDTQTFVTFNFTP</sequence>
<accession>A0ACB7YNH5</accession>
<dbReference type="Proteomes" id="UP000828048">
    <property type="component" value="Chromosome 11"/>
</dbReference>
<gene>
    <name evidence="1" type="ORF">Vadar_013133</name>
</gene>
<proteinExistence type="predicted"/>
<keyword evidence="2" id="KW-1185">Reference proteome</keyword>